<dbReference type="NCBIfam" id="NF033748">
    <property type="entry name" value="class_F_sortase"/>
    <property type="match status" value="1"/>
</dbReference>
<feature type="transmembrane region" description="Helical" evidence="3">
    <location>
        <begin position="21"/>
        <end position="43"/>
    </location>
</feature>
<keyword evidence="3" id="KW-0812">Transmembrane</keyword>
<dbReference type="CDD" id="cd05829">
    <property type="entry name" value="Sortase_F"/>
    <property type="match status" value="1"/>
</dbReference>
<evidence type="ECO:0000313" key="4">
    <source>
        <dbReference type="EMBL" id="MER6615843.1"/>
    </source>
</evidence>
<evidence type="ECO:0000256" key="1">
    <source>
        <dbReference type="ARBA" id="ARBA00022801"/>
    </source>
</evidence>
<keyword evidence="1" id="KW-0378">Hydrolase</keyword>
<name>A0ABV1UYI8_9ACTN</name>
<keyword evidence="3" id="KW-0472">Membrane</keyword>
<dbReference type="Gene3D" id="2.40.260.10">
    <property type="entry name" value="Sortase"/>
    <property type="match status" value="1"/>
</dbReference>
<proteinExistence type="predicted"/>
<dbReference type="SUPFAM" id="SSF63817">
    <property type="entry name" value="Sortase"/>
    <property type="match status" value="1"/>
</dbReference>
<evidence type="ECO:0000256" key="3">
    <source>
        <dbReference type="SAM" id="Phobius"/>
    </source>
</evidence>
<organism evidence="4 5">
    <name type="scientific">Streptomyces xantholiticus</name>
    <dbReference type="NCBI Taxonomy" id="68285"/>
    <lineage>
        <taxon>Bacteria</taxon>
        <taxon>Bacillati</taxon>
        <taxon>Actinomycetota</taxon>
        <taxon>Actinomycetes</taxon>
        <taxon>Kitasatosporales</taxon>
        <taxon>Streptomycetaceae</taxon>
        <taxon>Streptomyces</taxon>
    </lineage>
</organism>
<evidence type="ECO:0000256" key="2">
    <source>
        <dbReference type="SAM" id="MobiDB-lite"/>
    </source>
</evidence>
<comment type="caution">
    <text evidence="4">The sequence shown here is derived from an EMBL/GenBank/DDBJ whole genome shotgun (WGS) entry which is preliminary data.</text>
</comment>
<dbReference type="Pfam" id="PF04203">
    <property type="entry name" value="Sortase"/>
    <property type="match status" value="1"/>
</dbReference>
<keyword evidence="5" id="KW-1185">Reference proteome</keyword>
<keyword evidence="3" id="KW-1133">Transmembrane helix</keyword>
<reference evidence="4 5" key="1">
    <citation type="submission" date="2024-06" db="EMBL/GenBank/DDBJ databases">
        <title>The Natural Products Discovery Center: Release of the First 8490 Sequenced Strains for Exploring Actinobacteria Biosynthetic Diversity.</title>
        <authorList>
            <person name="Kalkreuter E."/>
            <person name="Kautsar S.A."/>
            <person name="Yang D."/>
            <person name="Bader C.D."/>
            <person name="Teijaro C.N."/>
            <person name="Fluegel L."/>
            <person name="Davis C.M."/>
            <person name="Simpson J.R."/>
            <person name="Lauterbach L."/>
            <person name="Steele A.D."/>
            <person name="Gui C."/>
            <person name="Meng S."/>
            <person name="Li G."/>
            <person name="Viehrig K."/>
            <person name="Ye F."/>
            <person name="Su P."/>
            <person name="Kiefer A.F."/>
            <person name="Nichols A."/>
            <person name="Cepeda A.J."/>
            <person name="Yan W."/>
            <person name="Fan B."/>
            <person name="Jiang Y."/>
            <person name="Adhikari A."/>
            <person name="Zheng C.-J."/>
            <person name="Schuster L."/>
            <person name="Cowan T.M."/>
            <person name="Smanski M.J."/>
            <person name="Chevrette M.G."/>
            <person name="De Carvalho L.P.S."/>
            <person name="Shen B."/>
        </authorList>
    </citation>
    <scope>NUCLEOTIDE SEQUENCE [LARGE SCALE GENOMIC DNA]</scope>
    <source>
        <strain evidence="4 5">NPDC000837</strain>
    </source>
</reference>
<dbReference type="InterPro" id="IPR042001">
    <property type="entry name" value="Sortase_F"/>
</dbReference>
<dbReference type="RefSeq" id="WP_351977324.1">
    <property type="nucleotide sequence ID" value="NZ_JBEPBX010000019.1"/>
</dbReference>
<dbReference type="InterPro" id="IPR005754">
    <property type="entry name" value="Sortase"/>
</dbReference>
<dbReference type="EMBL" id="JBEPBX010000019">
    <property type="protein sequence ID" value="MER6615843.1"/>
    <property type="molecule type" value="Genomic_DNA"/>
</dbReference>
<evidence type="ECO:0000313" key="5">
    <source>
        <dbReference type="Proteomes" id="UP001445472"/>
    </source>
</evidence>
<dbReference type="InterPro" id="IPR023365">
    <property type="entry name" value="Sortase_dom-sf"/>
</dbReference>
<dbReference type="Proteomes" id="UP001445472">
    <property type="component" value="Unassembled WGS sequence"/>
</dbReference>
<gene>
    <name evidence="4" type="ORF">ABT276_21270</name>
</gene>
<sequence>MSVRSTDPPGSPWTARASRRVVPLLLWPLALAMLVLSLVNSIAAPPASPPGKDGDRAQSVAPVAGPSVSAKPSKAAKPSHSALPRAAPTRLVIPQIGVDAPFTDLAIGSSGALDAPPPNNANLVGWFAAGVSPGELGTSIIAGHVDTATAPAVFAELSELKAGHRFEVRRADGRTARFVVDDVESFHKSDFPNKRVYADTPDAQVRLITCSGSYDRKAKDYTENLVVFAHLDAPK</sequence>
<protein>
    <submittedName>
        <fullName evidence="4">Class F sortase</fullName>
    </submittedName>
</protein>
<accession>A0ABV1UYI8</accession>
<feature type="region of interest" description="Disordered" evidence="2">
    <location>
        <begin position="46"/>
        <end position="83"/>
    </location>
</feature>